<evidence type="ECO:0000256" key="2">
    <source>
        <dbReference type="ARBA" id="ARBA00022707"/>
    </source>
</evidence>
<dbReference type="EMBL" id="CCKQ01006732">
    <property type="protein sequence ID" value="CDW78050.1"/>
    <property type="molecule type" value="Genomic_DNA"/>
</dbReference>
<accession>A0A078A719</accession>
<proteinExistence type="inferred from homology"/>
<dbReference type="PROSITE" id="PS00018">
    <property type="entry name" value="EF_HAND_1"/>
    <property type="match status" value="2"/>
</dbReference>
<dbReference type="PANTHER" id="PTHR23055:SF178">
    <property type="entry name" value="NEUROCALCIN HOMOLOG"/>
    <property type="match status" value="1"/>
</dbReference>
<evidence type="ECO:0000256" key="4">
    <source>
        <dbReference type="ARBA" id="ARBA00022737"/>
    </source>
</evidence>
<reference evidence="8 9" key="1">
    <citation type="submission" date="2014-06" db="EMBL/GenBank/DDBJ databases">
        <authorList>
            <person name="Swart Estienne"/>
        </authorList>
    </citation>
    <scope>NUCLEOTIDE SEQUENCE [LARGE SCALE GENOMIC DNA]</scope>
    <source>
        <strain evidence="8 9">130c</strain>
    </source>
</reference>
<dbReference type="InterPro" id="IPR002048">
    <property type="entry name" value="EF_hand_dom"/>
</dbReference>
<dbReference type="OMA" id="HQIFIEC"/>
<organism evidence="8 9">
    <name type="scientific">Stylonychia lemnae</name>
    <name type="common">Ciliate</name>
    <dbReference type="NCBI Taxonomy" id="5949"/>
    <lineage>
        <taxon>Eukaryota</taxon>
        <taxon>Sar</taxon>
        <taxon>Alveolata</taxon>
        <taxon>Ciliophora</taxon>
        <taxon>Intramacronucleata</taxon>
        <taxon>Spirotrichea</taxon>
        <taxon>Stichotrichia</taxon>
        <taxon>Sporadotrichida</taxon>
        <taxon>Oxytrichidae</taxon>
        <taxon>Stylonychinae</taxon>
        <taxon>Stylonychia</taxon>
    </lineage>
</organism>
<keyword evidence="3" id="KW-0479">Metal-binding</keyword>
<sequence length="386" mass="44527">MTKLQSPKKKVVKPKKHLVQIGMMMQKTKKPRAVPLRQGTLTIINQAAIDAKIKRNHQQEDTEQDIFLAGNKKQMPEQAKIKLKWKTIQYLLENKKPQIEMLTSNLKELITEVKNDKKSLLRGAAARSEKAKRLGTTLLKVMSSVETKDDSAERRATENDSDKGLNRDEFAKLLAMIGLGTDKNLIEKLFWIFDDDGNGEVDHKELAVGLEMLKENTFADKIDRFFDICDEDGSGTIDRKEFYNLLKLSMVNYEDVSSLKSLVKKLFAMVDKRGTGEITKQEMQYACQNNQQIKDLIEKNVKILKEVDHWIESDLEKPFHTRITFTLGNSNSRSKGVYYPSINKLVAALEERENVIRNYESIKEENRLNMRKLKGIQHEDESEDEY</sequence>
<evidence type="ECO:0000313" key="8">
    <source>
        <dbReference type="EMBL" id="CDW78050.1"/>
    </source>
</evidence>
<name>A0A078A719_STYLE</name>
<feature type="domain" description="EF-hand" evidence="7">
    <location>
        <begin position="181"/>
        <end position="216"/>
    </location>
</feature>
<evidence type="ECO:0000313" key="9">
    <source>
        <dbReference type="Proteomes" id="UP000039865"/>
    </source>
</evidence>
<dbReference type="SMART" id="SM00054">
    <property type="entry name" value="EFh"/>
    <property type="match status" value="3"/>
</dbReference>
<dbReference type="Gene3D" id="1.10.238.10">
    <property type="entry name" value="EF-hand"/>
    <property type="match status" value="1"/>
</dbReference>
<dbReference type="SUPFAM" id="SSF47473">
    <property type="entry name" value="EF-hand"/>
    <property type="match status" value="1"/>
</dbReference>
<dbReference type="InParanoid" id="A0A078A719"/>
<keyword evidence="9" id="KW-1185">Reference proteome</keyword>
<dbReference type="PANTHER" id="PTHR23055">
    <property type="entry name" value="CALCIUM BINDING PROTEINS"/>
    <property type="match status" value="1"/>
</dbReference>
<evidence type="ECO:0000256" key="1">
    <source>
        <dbReference type="ARBA" id="ARBA00006049"/>
    </source>
</evidence>
<gene>
    <name evidence="8" type="primary">Contig11010.g11763</name>
    <name evidence="8" type="ORF">STYLEM_7020</name>
</gene>
<keyword evidence="6" id="KW-0449">Lipoprotein</keyword>
<dbReference type="PROSITE" id="PS50222">
    <property type="entry name" value="EF_HAND_2"/>
    <property type="match status" value="3"/>
</dbReference>
<dbReference type="InterPro" id="IPR018247">
    <property type="entry name" value="EF_Hand_1_Ca_BS"/>
</dbReference>
<evidence type="ECO:0000256" key="6">
    <source>
        <dbReference type="ARBA" id="ARBA00023288"/>
    </source>
</evidence>
<dbReference type="InterPro" id="IPR011992">
    <property type="entry name" value="EF-hand-dom_pair"/>
</dbReference>
<dbReference type="AlphaFoldDB" id="A0A078A719"/>
<dbReference type="CDD" id="cd00051">
    <property type="entry name" value="EFh"/>
    <property type="match status" value="2"/>
</dbReference>
<evidence type="ECO:0000259" key="7">
    <source>
        <dbReference type="PROSITE" id="PS50222"/>
    </source>
</evidence>
<dbReference type="Pfam" id="PF13499">
    <property type="entry name" value="EF-hand_7"/>
    <property type="match status" value="1"/>
</dbReference>
<dbReference type="InterPro" id="IPR028846">
    <property type="entry name" value="Recoverin"/>
</dbReference>
<keyword evidence="4" id="KW-0677">Repeat</keyword>
<comment type="similarity">
    <text evidence="1">Belongs to the recoverin family.</text>
</comment>
<feature type="domain" description="EF-hand" evidence="7">
    <location>
        <begin position="258"/>
        <end position="293"/>
    </location>
</feature>
<dbReference type="GO" id="GO:0005509">
    <property type="term" value="F:calcium ion binding"/>
    <property type="evidence" value="ECO:0007669"/>
    <property type="project" value="InterPro"/>
</dbReference>
<evidence type="ECO:0000256" key="3">
    <source>
        <dbReference type="ARBA" id="ARBA00022723"/>
    </source>
</evidence>
<keyword evidence="5" id="KW-0106">Calcium</keyword>
<keyword evidence="2" id="KW-0519">Myristate</keyword>
<protein>
    <submittedName>
        <fullName evidence="8">Ef hand domain containing protein</fullName>
    </submittedName>
</protein>
<evidence type="ECO:0000256" key="5">
    <source>
        <dbReference type="ARBA" id="ARBA00022837"/>
    </source>
</evidence>
<dbReference type="OrthoDB" id="286860at2759"/>
<dbReference type="Proteomes" id="UP000039865">
    <property type="component" value="Unassembled WGS sequence"/>
</dbReference>
<feature type="domain" description="EF-hand" evidence="7">
    <location>
        <begin position="217"/>
        <end position="252"/>
    </location>
</feature>
<dbReference type="Pfam" id="PF13833">
    <property type="entry name" value="EF-hand_8"/>
    <property type="match status" value="1"/>
</dbReference>